<keyword evidence="2" id="KW-0227">DNA damage</keyword>
<feature type="compositionally biased region" description="Basic and acidic residues" evidence="5">
    <location>
        <begin position="282"/>
        <end position="310"/>
    </location>
</feature>
<gene>
    <name evidence="7" type="ORF">ASPSYDRAFT_59642</name>
</gene>
<evidence type="ECO:0000256" key="4">
    <source>
        <dbReference type="SAM" id="Coils"/>
    </source>
</evidence>
<feature type="domain" description="DNA endonuclease activator Ctp1 C-terminal" evidence="6">
    <location>
        <begin position="643"/>
        <end position="754"/>
    </location>
</feature>
<feature type="compositionally biased region" description="Basic and acidic residues" evidence="5">
    <location>
        <begin position="587"/>
        <end position="600"/>
    </location>
</feature>
<feature type="compositionally biased region" description="Polar residues" evidence="5">
    <location>
        <begin position="458"/>
        <end position="475"/>
    </location>
</feature>
<dbReference type="OrthoDB" id="5801062at2759"/>
<feature type="region of interest" description="Disordered" evidence="5">
    <location>
        <begin position="238"/>
        <end position="619"/>
    </location>
</feature>
<accession>A0A1L9TAH0</accession>
<dbReference type="GeneID" id="63765806"/>
<dbReference type="GO" id="GO:0003684">
    <property type="term" value="F:damaged DNA binding"/>
    <property type="evidence" value="ECO:0007669"/>
    <property type="project" value="TreeGrafter"/>
</dbReference>
<feature type="region of interest" description="Disordered" evidence="5">
    <location>
        <begin position="728"/>
        <end position="789"/>
    </location>
</feature>
<feature type="compositionally biased region" description="Basic residues" evidence="5">
    <location>
        <begin position="729"/>
        <end position="738"/>
    </location>
</feature>
<dbReference type="PANTHER" id="PTHR15107:SF0">
    <property type="entry name" value="DNA ENDONUCLEASE ACTIVATOR CTP1 C-TERMINAL DOMAIN-CONTAINING PROTEIN"/>
    <property type="match status" value="1"/>
</dbReference>
<feature type="compositionally biased region" description="Basic and acidic residues" evidence="5">
    <location>
        <begin position="754"/>
        <end position="782"/>
    </location>
</feature>
<evidence type="ECO:0000256" key="2">
    <source>
        <dbReference type="ARBA" id="ARBA00022763"/>
    </source>
</evidence>
<feature type="compositionally biased region" description="Polar residues" evidence="5">
    <location>
        <begin position="512"/>
        <end position="525"/>
    </location>
</feature>
<evidence type="ECO:0000313" key="8">
    <source>
        <dbReference type="Proteomes" id="UP000184356"/>
    </source>
</evidence>
<dbReference type="GO" id="GO:0010792">
    <property type="term" value="P:DNA double-strand break processing involved in repair via single-strand annealing"/>
    <property type="evidence" value="ECO:0007669"/>
    <property type="project" value="TreeGrafter"/>
</dbReference>
<keyword evidence="8" id="KW-1185">Reference proteome</keyword>
<dbReference type="AlphaFoldDB" id="A0A1L9TAH0"/>
<proteinExistence type="predicted"/>
<feature type="compositionally biased region" description="Polar residues" evidence="5">
    <location>
        <begin position="371"/>
        <end position="385"/>
    </location>
</feature>
<protein>
    <recommendedName>
        <fullName evidence="6">DNA endonuclease activator Ctp1 C-terminal domain-containing protein</fullName>
    </recommendedName>
</protein>
<comment type="subcellular location">
    <subcellularLocation>
        <location evidence="1">Nucleus</location>
    </subcellularLocation>
</comment>
<reference evidence="8" key="1">
    <citation type="journal article" date="2017" name="Genome Biol.">
        <title>Comparative genomics reveals high biological diversity and specific adaptations in the industrially and medically important fungal genus Aspergillus.</title>
        <authorList>
            <person name="de Vries R.P."/>
            <person name="Riley R."/>
            <person name="Wiebenga A."/>
            <person name="Aguilar-Osorio G."/>
            <person name="Amillis S."/>
            <person name="Uchima C.A."/>
            <person name="Anderluh G."/>
            <person name="Asadollahi M."/>
            <person name="Askin M."/>
            <person name="Barry K."/>
            <person name="Battaglia E."/>
            <person name="Bayram O."/>
            <person name="Benocci T."/>
            <person name="Braus-Stromeyer S.A."/>
            <person name="Caldana C."/>
            <person name="Canovas D."/>
            <person name="Cerqueira G.C."/>
            <person name="Chen F."/>
            <person name="Chen W."/>
            <person name="Choi C."/>
            <person name="Clum A."/>
            <person name="Dos Santos R.A."/>
            <person name="Damasio A.R."/>
            <person name="Diallinas G."/>
            <person name="Emri T."/>
            <person name="Fekete E."/>
            <person name="Flipphi M."/>
            <person name="Freyberg S."/>
            <person name="Gallo A."/>
            <person name="Gournas C."/>
            <person name="Habgood R."/>
            <person name="Hainaut M."/>
            <person name="Harispe M.L."/>
            <person name="Henrissat B."/>
            <person name="Hilden K.S."/>
            <person name="Hope R."/>
            <person name="Hossain A."/>
            <person name="Karabika E."/>
            <person name="Karaffa L."/>
            <person name="Karanyi Z."/>
            <person name="Krasevec N."/>
            <person name="Kuo A."/>
            <person name="Kusch H."/>
            <person name="LaButti K."/>
            <person name="Lagendijk E.L."/>
            <person name="Lapidus A."/>
            <person name="Levasseur A."/>
            <person name="Lindquist E."/>
            <person name="Lipzen A."/>
            <person name="Logrieco A.F."/>
            <person name="MacCabe A."/>
            <person name="Maekelae M.R."/>
            <person name="Malavazi I."/>
            <person name="Melin P."/>
            <person name="Meyer V."/>
            <person name="Mielnichuk N."/>
            <person name="Miskei M."/>
            <person name="Molnar A.P."/>
            <person name="Mule G."/>
            <person name="Ngan C.Y."/>
            <person name="Orejas M."/>
            <person name="Orosz E."/>
            <person name="Ouedraogo J.P."/>
            <person name="Overkamp K.M."/>
            <person name="Park H.-S."/>
            <person name="Perrone G."/>
            <person name="Piumi F."/>
            <person name="Punt P.J."/>
            <person name="Ram A.F."/>
            <person name="Ramon A."/>
            <person name="Rauscher S."/>
            <person name="Record E."/>
            <person name="Riano-Pachon D.M."/>
            <person name="Robert V."/>
            <person name="Roehrig J."/>
            <person name="Ruller R."/>
            <person name="Salamov A."/>
            <person name="Salih N.S."/>
            <person name="Samson R.A."/>
            <person name="Sandor E."/>
            <person name="Sanguinetti M."/>
            <person name="Schuetze T."/>
            <person name="Sepcic K."/>
            <person name="Shelest E."/>
            <person name="Sherlock G."/>
            <person name="Sophianopoulou V."/>
            <person name="Squina F.M."/>
            <person name="Sun H."/>
            <person name="Susca A."/>
            <person name="Todd R.B."/>
            <person name="Tsang A."/>
            <person name="Unkles S.E."/>
            <person name="van de Wiele N."/>
            <person name="van Rossen-Uffink D."/>
            <person name="Oliveira J.V."/>
            <person name="Vesth T.C."/>
            <person name="Visser J."/>
            <person name="Yu J.-H."/>
            <person name="Zhou M."/>
            <person name="Andersen M.R."/>
            <person name="Archer D.B."/>
            <person name="Baker S.E."/>
            <person name="Benoit I."/>
            <person name="Brakhage A.A."/>
            <person name="Braus G.H."/>
            <person name="Fischer R."/>
            <person name="Frisvad J.C."/>
            <person name="Goldman G.H."/>
            <person name="Houbraken J."/>
            <person name="Oakley B."/>
            <person name="Pocsi I."/>
            <person name="Scazzocchio C."/>
            <person name="Seiboth B."/>
            <person name="vanKuyk P.A."/>
            <person name="Wortman J."/>
            <person name="Dyer P.S."/>
            <person name="Grigoriev I.V."/>
        </authorList>
    </citation>
    <scope>NUCLEOTIDE SEQUENCE [LARGE SCALE GENOMIC DNA]</scope>
    <source>
        <strain evidence="8">CBS 593.65</strain>
    </source>
</reference>
<evidence type="ECO:0000259" key="6">
    <source>
        <dbReference type="Pfam" id="PF08573"/>
    </source>
</evidence>
<name>A0A1L9TAH0_9EURO</name>
<dbReference type="Pfam" id="PF08573">
    <property type="entry name" value="SAE2"/>
    <property type="match status" value="1"/>
</dbReference>
<keyword evidence="3" id="KW-0539">Nucleus</keyword>
<dbReference type="Proteomes" id="UP000184356">
    <property type="component" value="Unassembled WGS sequence"/>
</dbReference>
<feature type="compositionally biased region" description="Polar residues" evidence="5">
    <location>
        <begin position="542"/>
        <end position="551"/>
    </location>
</feature>
<dbReference type="EMBL" id="KV878590">
    <property type="protein sequence ID" value="OJJ56303.1"/>
    <property type="molecule type" value="Genomic_DNA"/>
</dbReference>
<dbReference type="InterPro" id="IPR033316">
    <property type="entry name" value="RBBP8-like"/>
</dbReference>
<evidence type="ECO:0000256" key="1">
    <source>
        <dbReference type="ARBA" id="ARBA00004123"/>
    </source>
</evidence>
<feature type="coiled-coil region" evidence="4">
    <location>
        <begin position="84"/>
        <end position="118"/>
    </location>
</feature>
<evidence type="ECO:0000256" key="3">
    <source>
        <dbReference type="ARBA" id="ARBA00023242"/>
    </source>
</evidence>
<dbReference type="STRING" id="1036612.A0A1L9TAH0"/>
<dbReference type="VEuPathDB" id="FungiDB:ASPSYDRAFT_59642"/>
<dbReference type="InterPro" id="IPR013882">
    <property type="entry name" value="Ctp1_C"/>
</dbReference>
<evidence type="ECO:0000256" key="5">
    <source>
        <dbReference type="SAM" id="MobiDB-lite"/>
    </source>
</evidence>
<evidence type="ECO:0000313" key="7">
    <source>
        <dbReference type="EMBL" id="OJJ56303.1"/>
    </source>
</evidence>
<dbReference type="RefSeq" id="XP_040700109.1">
    <property type="nucleotide sequence ID" value="XM_040849733.1"/>
</dbReference>
<dbReference type="GO" id="GO:0005634">
    <property type="term" value="C:nucleus"/>
    <property type="evidence" value="ECO:0007669"/>
    <property type="project" value="UniProtKB-SubCell"/>
</dbReference>
<dbReference type="PANTHER" id="PTHR15107">
    <property type="entry name" value="RETINOBLASTOMA BINDING PROTEIN 8"/>
    <property type="match status" value="1"/>
</dbReference>
<organism evidence="7 8">
    <name type="scientific">Aspergillus sydowii CBS 593.65</name>
    <dbReference type="NCBI Taxonomy" id="1036612"/>
    <lineage>
        <taxon>Eukaryota</taxon>
        <taxon>Fungi</taxon>
        <taxon>Dikarya</taxon>
        <taxon>Ascomycota</taxon>
        <taxon>Pezizomycotina</taxon>
        <taxon>Eurotiomycetes</taxon>
        <taxon>Eurotiomycetidae</taxon>
        <taxon>Eurotiales</taxon>
        <taxon>Aspergillaceae</taxon>
        <taxon>Aspergillus</taxon>
        <taxon>Aspergillus subgen. Nidulantes</taxon>
    </lineage>
</organism>
<sequence>MSILSGNIRTWTEEKMCAGLSLIGARGALVLAGKRVYEAGSHCSTKTACRSEVQLRLCADVLEVIQRLHISVAQTFENCFDTAYRDFNTKLAAYDARVKDAEEKAKTADEARQRTASEAGLLRHKIFLLQENMRQGEVDPKEHQNATENELQLDDKYEPRLVLGNKHISDMDAADLKRISDRYTEIYEQAGMLVQASNDLKKRVKRHKKRLEQWQSLLQHQEFTFTVNGKAVNFRRVESTSPMNPSVLSPRLPSRIPNPLRSPDKDLQTYMSIRKPTTPKLEVAHKLDNSDDGNECDRTSEQWWRKEHPELTSTPSDASTDELPPDTPTRSSARPVMRKRKRSAPVQCPPDNKLSSKCSSDDCTEHPITVKSETLSSSPLKTHSPQGRPPGTQDLDDIGDTVTTPTKRVRFHRNHDSYAAPENPLVNTESPWSQHMVRPNCTHESNQANHDKSRALQPINSNLRNTNGLGQSSAKKGTKKPGNITRISSITEDGDENQLRPRANRRGAEPPQGNQNVRDPSSGSRLSDLLERTPPRGRTFQFGITSNISTGTEDRKWRSSIRGSSLKSCDEADTTSNTTPTSRPPRRSKESNLRDGKLDTQLKLPHHMEANPNDGPYRTRPLRRLGLEHFRINPDYNNGLDYAYDEVIRGKDGRKCASGCTRPGCCGEKFLAMARFGIPVDASRETLDDHEILEEYFGENRNMVDTLSPEARGYLLVEAKAKHFADRFGKHRHQHHRPGTPPGFWRTEMPGTQELKEDREEAQRLERDKVKERHREAMRPDGRWLFADE</sequence>
<keyword evidence="4" id="KW-0175">Coiled coil</keyword>